<keyword evidence="3" id="KW-1185">Reference proteome</keyword>
<proteinExistence type="predicted"/>
<sequence length="50" mass="5116">MDEMMKVAMPSGDSLGEAGNQGNEGIAPGALPCCHRPVTRPGSNAMKSIT</sequence>
<evidence type="ECO:0000313" key="3">
    <source>
        <dbReference type="Proteomes" id="UP001242732"/>
    </source>
</evidence>
<name>A0ABY9ATT8_PARCI</name>
<accession>A0ABY9ATT8</accession>
<dbReference type="Proteomes" id="UP001242732">
    <property type="component" value="Chromosome"/>
</dbReference>
<dbReference type="EMBL" id="CP127363">
    <property type="protein sequence ID" value="WIY50329.1"/>
    <property type="molecule type" value="Genomic_DNA"/>
</dbReference>
<dbReference type="RefSeq" id="WP_157774159.1">
    <property type="nucleotide sequence ID" value="NZ_CP023687.1"/>
</dbReference>
<feature type="compositionally biased region" description="Polar residues" evidence="1">
    <location>
        <begin position="41"/>
        <end position="50"/>
    </location>
</feature>
<feature type="region of interest" description="Disordered" evidence="1">
    <location>
        <begin position="1"/>
        <end position="50"/>
    </location>
</feature>
<reference evidence="2 3" key="1">
    <citation type="submission" date="2023-06" db="EMBL/GenBank/DDBJ databases">
        <authorList>
            <person name="Ham H."/>
            <person name="Park D.S."/>
        </authorList>
    </citation>
    <scope>NUCLEOTIDE SEQUENCE [LARGE SCALE GENOMIC DNA]</scope>
    <source>
        <strain evidence="2 3">KACC 17005</strain>
    </source>
</reference>
<gene>
    <name evidence="2" type="ORF">QRO08_07115</name>
</gene>
<protein>
    <submittedName>
        <fullName evidence="2">Uncharacterized protein</fullName>
    </submittedName>
</protein>
<evidence type="ECO:0000313" key="2">
    <source>
        <dbReference type="EMBL" id="WIY50329.1"/>
    </source>
</evidence>
<organism evidence="2 3">
    <name type="scientific">Paracidovorax citrulli</name>
    <name type="common">Acidovorax citrulli</name>
    <dbReference type="NCBI Taxonomy" id="80869"/>
    <lineage>
        <taxon>Bacteria</taxon>
        <taxon>Pseudomonadati</taxon>
        <taxon>Pseudomonadota</taxon>
        <taxon>Betaproteobacteria</taxon>
        <taxon>Burkholderiales</taxon>
        <taxon>Comamonadaceae</taxon>
        <taxon>Paracidovorax</taxon>
    </lineage>
</organism>
<dbReference type="GeneID" id="79791661"/>
<evidence type="ECO:0000256" key="1">
    <source>
        <dbReference type="SAM" id="MobiDB-lite"/>
    </source>
</evidence>